<keyword evidence="5" id="KW-1185">Reference proteome</keyword>
<evidence type="ECO:0000256" key="1">
    <source>
        <dbReference type="ARBA" id="ARBA00009129"/>
    </source>
</evidence>
<dbReference type="KEGG" id="php:PhaeoP97_03674"/>
<keyword evidence="4" id="KW-0614">Plasmid</keyword>
<dbReference type="Proteomes" id="UP000183859">
    <property type="component" value="Plasmid pP97_a"/>
</dbReference>
<accession>A0A1L3IA91</accession>
<comment type="similarity">
    <text evidence="1">Belongs to the UPF0337 (CsbD) family.</text>
</comment>
<dbReference type="RefSeq" id="WP_072506650.1">
    <property type="nucleotide sequence ID" value="NZ_CP016365.1"/>
</dbReference>
<evidence type="ECO:0000313" key="5">
    <source>
        <dbReference type="Proteomes" id="UP000183859"/>
    </source>
</evidence>
<dbReference type="EMBL" id="CP016365">
    <property type="protein sequence ID" value="APG49025.1"/>
    <property type="molecule type" value="Genomic_DNA"/>
</dbReference>
<evidence type="ECO:0000259" key="3">
    <source>
        <dbReference type="Pfam" id="PF05532"/>
    </source>
</evidence>
<name>A0A1L3IA91_9RHOB</name>
<dbReference type="InterPro" id="IPR036629">
    <property type="entry name" value="YjbJ_sf"/>
</dbReference>
<dbReference type="AlphaFoldDB" id="A0A1L3IA91"/>
<dbReference type="Pfam" id="PF05532">
    <property type="entry name" value="CsbD"/>
    <property type="match status" value="1"/>
</dbReference>
<feature type="compositionally biased region" description="Basic and acidic residues" evidence="2">
    <location>
        <begin position="29"/>
        <end position="57"/>
    </location>
</feature>
<sequence length="57" mass="6045">MANDDQAKGKAKDIGGKIKEEVGDVTGNDELKRDGQTDQAEGKLQKGVGDVKDKLSD</sequence>
<feature type="region of interest" description="Disordered" evidence="2">
    <location>
        <begin position="1"/>
        <end position="57"/>
    </location>
</feature>
<evidence type="ECO:0000256" key="2">
    <source>
        <dbReference type="SAM" id="MobiDB-lite"/>
    </source>
</evidence>
<dbReference type="SUPFAM" id="SSF69047">
    <property type="entry name" value="Hypothetical protein YjbJ"/>
    <property type="match status" value="1"/>
</dbReference>
<geneLocation type="plasmid" evidence="5">
    <name>pp97_a</name>
</geneLocation>
<dbReference type="InterPro" id="IPR008462">
    <property type="entry name" value="CsbD"/>
</dbReference>
<organism evidence="4 5">
    <name type="scientific">Phaeobacter porticola</name>
    <dbReference type="NCBI Taxonomy" id="1844006"/>
    <lineage>
        <taxon>Bacteria</taxon>
        <taxon>Pseudomonadati</taxon>
        <taxon>Pseudomonadota</taxon>
        <taxon>Alphaproteobacteria</taxon>
        <taxon>Rhodobacterales</taxon>
        <taxon>Roseobacteraceae</taxon>
        <taxon>Phaeobacter</taxon>
    </lineage>
</organism>
<proteinExistence type="inferred from homology"/>
<protein>
    <submittedName>
        <fullName evidence="4">CsbD-like protein</fullName>
    </submittedName>
</protein>
<dbReference type="OrthoDB" id="7874071at2"/>
<feature type="domain" description="CsbD-like" evidence="3">
    <location>
        <begin position="5"/>
        <end position="56"/>
    </location>
</feature>
<gene>
    <name evidence="4" type="ORF">PhaeoP97_03674</name>
</gene>
<dbReference type="Gene3D" id="1.10.1470.10">
    <property type="entry name" value="YjbJ"/>
    <property type="match status" value="1"/>
</dbReference>
<reference evidence="5" key="1">
    <citation type="submission" date="2016-07" db="EMBL/GenBank/DDBJ databases">
        <title>Phaeobacter portensis sp. nov., a tropodithietic acid producing bacterium isolated from a German harbor.</title>
        <authorList>
            <person name="Freese H.M."/>
            <person name="Bunk B."/>
            <person name="Breider S."/>
            <person name="Brinkhoff T."/>
        </authorList>
    </citation>
    <scope>NUCLEOTIDE SEQUENCE [LARGE SCALE GENOMIC DNA]</scope>
    <source>
        <strain evidence="5">P97</strain>
        <plasmid evidence="5">pp97_a</plasmid>
    </source>
</reference>
<evidence type="ECO:0000313" key="4">
    <source>
        <dbReference type="EMBL" id="APG49025.1"/>
    </source>
</evidence>
<feature type="compositionally biased region" description="Basic and acidic residues" evidence="2">
    <location>
        <begin position="1"/>
        <end position="22"/>
    </location>
</feature>